<gene>
    <name evidence="2" type="ORF">VNO77_01253</name>
</gene>
<protein>
    <recommendedName>
        <fullName evidence="4">Myb-like protein X</fullName>
    </recommendedName>
</protein>
<feature type="region of interest" description="Disordered" evidence="1">
    <location>
        <begin position="230"/>
        <end position="440"/>
    </location>
</feature>
<dbReference type="EMBL" id="JAYMYQ010000001">
    <property type="protein sequence ID" value="KAK7359300.1"/>
    <property type="molecule type" value="Genomic_DNA"/>
</dbReference>
<keyword evidence="3" id="KW-1185">Reference proteome</keyword>
<dbReference type="PANTHER" id="PTHR34660">
    <property type="entry name" value="MYB-LIKE PROTEIN X"/>
    <property type="match status" value="1"/>
</dbReference>
<dbReference type="Proteomes" id="UP001367508">
    <property type="component" value="Unassembled WGS sequence"/>
</dbReference>
<sequence>MSRCFPFPPPGYEKKARTNQVDLLKKEKQKEKKHKKDKRDKDKRESKEKKEKEGKDGKHKEKDKKEKHREKKKDRDKDKSRDRDKNKTGTADDKGFLGQAEGPNAGKLQKEIKQNDKKGILSENRLTKQYNGNNGEKTRENNHMVDANKDSKFLLELDRRIRDVDGGADNRLVQKFTNSDHRKDEGTVKLATKGSGTRLDGNEKLMDKSLDVKKIDGRGVWAELQPIGNAPIQNHSGNFHPRVDGMPKLLAKHSDRNFEAAVEAKEKVKEKKDEGKEKVREKTEEGKEKVKERKDEGEGKVKEKKYEGEGKVKEKKDEGKEKVKEKKDDKRGEKRKEKEKKGHGKDKDRDKDKKKEEKPKERNEAKTTEQNQLKEGNKIGPIESNYLTQVPRISHEIAVGGENLKKRKDCESNGVPRVDENRPSKFPRSSSSLPSTENGRILDAGQISIPNASDRSVIAKSVKVENKERKINGIIEAQPSAVPSNKVHTAIVPADPTYPIIEASLKPPHPDTKYLSSVYLVPKVELWSDFDDQEWLFGGSSVSQKRKAAVESSNVGETPEVWAEALHIESEDVFALPYVIPY</sequence>
<organism evidence="2 3">
    <name type="scientific">Canavalia gladiata</name>
    <name type="common">Sword bean</name>
    <name type="synonym">Dolichos gladiatus</name>
    <dbReference type="NCBI Taxonomy" id="3824"/>
    <lineage>
        <taxon>Eukaryota</taxon>
        <taxon>Viridiplantae</taxon>
        <taxon>Streptophyta</taxon>
        <taxon>Embryophyta</taxon>
        <taxon>Tracheophyta</taxon>
        <taxon>Spermatophyta</taxon>
        <taxon>Magnoliopsida</taxon>
        <taxon>eudicotyledons</taxon>
        <taxon>Gunneridae</taxon>
        <taxon>Pentapetalae</taxon>
        <taxon>rosids</taxon>
        <taxon>fabids</taxon>
        <taxon>Fabales</taxon>
        <taxon>Fabaceae</taxon>
        <taxon>Papilionoideae</taxon>
        <taxon>50 kb inversion clade</taxon>
        <taxon>NPAAA clade</taxon>
        <taxon>indigoferoid/millettioid clade</taxon>
        <taxon>Phaseoleae</taxon>
        <taxon>Canavalia</taxon>
    </lineage>
</organism>
<feature type="compositionally biased region" description="Basic and acidic residues" evidence="1">
    <location>
        <begin position="136"/>
        <end position="147"/>
    </location>
</feature>
<dbReference type="AlphaFoldDB" id="A0AAN9R211"/>
<evidence type="ECO:0008006" key="4">
    <source>
        <dbReference type="Google" id="ProtNLM"/>
    </source>
</evidence>
<feature type="compositionally biased region" description="Basic and acidic residues" evidence="1">
    <location>
        <begin position="108"/>
        <end position="120"/>
    </location>
</feature>
<name>A0AAN9R211_CANGL</name>
<accession>A0AAN9R211</accession>
<feature type="compositionally biased region" description="Pro residues" evidence="1">
    <location>
        <begin position="1"/>
        <end position="11"/>
    </location>
</feature>
<feature type="compositionally biased region" description="Basic and acidic residues" evidence="1">
    <location>
        <begin position="73"/>
        <end position="95"/>
    </location>
</feature>
<evidence type="ECO:0000313" key="2">
    <source>
        <dbReference type="EMBL" id="KAK7359300.1"/>
    </source>
</evidence>
<reference evidence="2 3" key="1">
    <citation type="submission" date="2024-01" db="EMBL/GenBank/DDBJ databases">
        <title>The genomes of 5 underutilized Papilionoideae crops provide insights into root nodulation and disease resistanc.</title>
        <authorList>
            <person name="Jiang F."/>
        </authorList>
    </citation>
    <scope>NUCLEOTIDE SEQUENCE [LARGE SCALE GENOMIC DNA]</scope>
    <source>
        <strain evidence="2">LVBAO_FW01</strain>
        <tissue evidence="2">Leaves</tissue>
    </source>
</reference>
<feature type="compositionally biased region" description="Basic and acidic residues" evidence="1">
    <location>
        <begin position="252"/>
        <end position="367"/>
    </location>
</feature>
<comment type="caution">
    <text evidence="2">The sequence shown here is derived from an EMBL/GenBank/DDBJ whole genome shotgun (WGS) entry which is preliminary data.</text>
</comment>
<evidence type="ECO:0000313" key="3">
    <source>
        <dbReference type="Proteomes" id="UP001367508"/>
    </source>
</evidence>
<feature type="region of interest" description="Disordered" evidence="1">
    <location>
        <begin position="1"/>
        <end position="147"/>
    </location>
</feature>
<feature type="compositionally biased region" description="Low complexity" evidence="1">
    <location>
        <begin position="424"/>
        <end position="435"/>
    </location>
</feature>
<proteinExistence type="predicted"/>
<evidence type="ECO:0000256" key="1">
    <source>
        <dbReference type="SAM" id="MobiDB-lite"/>
    </source>
</evidence>
<feature type="compositionally biased region" description="Basic and acidic residues" evidence="1">
    <location>
        <begin position="39"/>
        <end position="64"/>
    </location>
</feature>
<dbReference type="PANTHER" id="PTHR34660:SF3">
    <property type="entry name" value="RRM DOMAIN-CONTAINING PROTEIN"/>
    <property type="match status" value="1"/>
</dbReference>